<evidence type="ECO:0000313" key="3">
    <source>
        <dbReference type="Proteomes" id="UP000076738"/>
    </source>
</evidence>
<organism evidence="2 3">
    <name type="scientific">Calocera viscosa (strain TUFC12733)</name>
    <dbReference type="NCBI Taxonomy" id="1330018"/>
    <lineage>
        <taxon>Eukaryota</taxon>
        <taxon>Fungi</taxon>
        <taxon>Dikarya</taxon>
        <taxon>Basidiomycota</taxon>
        <taxon>Agaricomycotina</taxon>
        <taxon>Dacrymycetes</taxon>
        <taxon>Dacrymycetales</taxon>
        <taxon>Dacrymycetaceae</taxon>
        <taxon>Calocera</taxon>
    </lineage>
</organism>
<dbReference type="Proteomes" id="UP000076738">
    <property type="component" value="Unassembled WGS sequence"/>
</dbReference>
<reference evidence="2 3" key="1">
    <citation type="journal article" date="2016" name="Mol. Biol. Evol.">
        <title>Comparative Genomics of Early-Diverging Mushroom-Forming Fungi Provides Insights into the Origins of Lignocellulose Decay Capabilities.</title>
        <authorList>
            <person name="Nagy L.G."/>
            <person name="Riley R."/>
            <person name="Tritt A."/>
            <person name="Adam C."/>
            <person name="Daum C."/>
            <person name="Floudas D."/>
            <person name="Sun H."/>
            <person name="Yadav J.S."/>
            <person name="Pangilinan J."/>
            <person name="Larsson K.H."/>
            <person name="Matsuura K."/>
            <person name="Barry K."/>
            <person name="Labutti K."/>
            <person name="Kuo R."/>
            <person name="Ohm R.A."/>
            <person name="Bhattacharya S.S."/>
            <person name="Shirouzu T."/>
            <person name="Yoshinaga Y."/>
            <person name="Martin F.M."/>
            <person name="Grigoriev I.V."/>
            <person name="Hibbett D.S."/>
        </authorList>
    </citation>
    <scope>NUCLEOTIDE SEQUENCE [LARGE SCALE GENOMIC DNA]</scope>
    <source>
        <strain evidence="2 3">TUFC12733</strain>
    </source>
</reference>
<sequence>MTKVAQSPERPTQKGVVQVLLRSDAQIRWPRLLAYDSLQQYLGPLPALVERDSQLDLFGHHVYLLDTFPPTEEIKMRLEAHVRKGAIAFLTLAEHSPLTKWEDGEWRLIKDAPTASPDTLWSANNERSASGYSVGETTPVTTDARMPAIVTPTGTGKATWGTRERLLPTSTSTCTIGDPETVTAPRAIMVTAVSDEPITSMEPLVEEKPTSSTKWTREELMIQIDRLIEECDCQAEECLVLLLDAAPTTQQLEAATRSSISANSNPVIDTQQPALAYSSTDAGSIATTGPAMHVAVPAPPFDDKQIAMTVISNASNMLQAAGLGRENAYLLIQIALQCNRKALEKGVSLWKELEKGSHGMEVRRLDASEIEGLLSAELDPMELDPPTSTNSTPVTPEMQAREDILREKCKQLLLTRQTKETARREILQTCYERAATIEATFDNDIPAEEAQFLINRMEKQHLAPQLMDDFIMEVVHADELAAAKGLSLAKVLYEGHCGESVTAEHDEIEIDSLLYLEKEQAGDIDEVDLMRAVI</sequence>
<proteinExistence type="predicted"/>
<dbReference type="EMBL" id="KV417292">
    <property type="protein sequence ID" value="KZO94790.1"/>
    <property type="molecule type" value="Genomic_DNA"/>
</dbReference>
<name>A0A167KM78_CALVF</name>
<evidence type="ECO:0000313" key="2">
    <source>
        <dbReference type="EMBL" id="KZO94790.1"/>
    </source>
</evidence>
<keyword evidence="3" id="KW-1185">Reference proteome</keyword>
<gene>
    <name evidence="2" type="ORF">CALVIDRAFT_599545</name>
</gene>
<protein>
    <submittedName>
        <fullName evidence="2">Uncharacterized protein</fullName>
    </submittedName>
</protein>
<evidence type="ECO:0000256" key="1">
    <source>
        <dbReference type="SAM" id="MobiDB-lite"/>
    </source>
</evidence>
<feature type="region of interest" description="Disordered" evidence="1">
    <location>
        <begin position="119"/>
        <end position="139"/>
    </location>
</feature>
<accession>A0A167KM78</accession>
<dbReference type="AlphaFoldDB" id="A0A167KM78"/>